<proteinExistence type="predicted"/>
<reference evidence="2" key="1">
    <citation type="submission" date="2020-02" db="EMBL/GenBank/DDBJ databases">
        <authorList>
            <person name="Meier V. D."/>
        </authorList>
    </citation>
    <scope>NUCLEOTIDE SEQUENCE</scope>
    <source>
        <strain evidence="2">AVDCRST_MAG54</strain>
    </source>
</reference>
<name>A0A6J4K529_9PSEU</name>
<evidence type="ECO:0000256" key="1">
    <source>
        <dbReference type="SAM" id="MobiDB-lite"/>
    </source>
</evidence>
<feature type="region of interest" description="Disordered" evidence="1">
    <location>
        <begin position="1"/>
        <end position="37"/>
    </location>
</feature>
<gene>
    <name evidence="2" type="ORF">AVDCRST_MAG54-4802</name>
</gene>
<dbReference type="EMBL" id="CADCTH010000606">
    <property type="protein sequence ID" value="CAA9295324.1"/>
    <property type="molecule type" value="Genomic_DNA"/>
</dbReference>
<feature type="non-terminal residue" evidence="2">
    <location>
        <position position="37"/>
    </location>
</feature>
<feature type="non-terminal residue" evidence="2">
    <location>
        <position position="1"/>
    </location>
</feature>
<evidence type="ECO:0000313" key="2">
    <source>
        <dbReference type="EMBL" id="CAA9295324.1"/>
    </source>
</evidence>
<accession>A0A6J4K529</accession>
<protein>
    <submittedName>
        <fullName evidence="2">Uncharacterized protein</fullName>
    </submittedName>
</protein>
<dbReference type="AlphaFoldDB" id="A0A6J4K529"/>
<organism evidence="2">
    <name type="scientific">uncultured Actinomycetospora sp</name>
    <dbReference type="NCBI Taxonomy" id="1135996"/>
    <lineage>
        <taxon>Bacteria</taxon>
        <taxon>Bacillati</taxon>
        <taxon>Actinomycetota</taxon>
        <taxon>Actinomycetes</taxon>
        <taxon>Pseudonocardiales</taxon>
        <taxon>Pseudonocardiaceae</taxon>
        <taxon>Actinomycetospora</taxon>
        <taxon>environmental samples</taxon>
    </lineage>
</organism>
<sequence length="37" mass="3373">RSSASVGSAGGRARRGGGRSGGGGPSAIGTRTLLTGS</sequence>